<dbReference type="GO" id="GO:0005886">
    <property type="term" value="C:plasma membrane"/>
    <property type="evidence" value="ECO:0007669"/>
    <property type="project" value="UniProtKB-SubCell"/>
</dbReference>
<dbReference type="SUPFAM" id="SSF161098">
    <property type="entry name" value="MetI-like"/>
    <property type="match status" value="1"/>
</dbReference>
<dbReference type="EMBL" id="BMKB01000001">
    <property type="protein sequence ID" value="GGA41900.1"/>
    <property type="molecule type" value="Genomic_DNA"/>
</dbReference>
<evidence type="ECO:0000256" key="3">
    <source>
        <dbReference type="ARBA" id="ARBA00022989"/>
    </source>
</evidence>
<dbReference type="Proteomes" id="UP000596977">
    <property type="component" value="Unassembled WGS sequence"/>
</dbReference>
<comment type="subcellular location">
    <subcellularLocation>
        <location evidence="1 5">Cell membrane</location>
        <topology evidence="1 5">Multi-pass membrane protein</topology>
    </subcellularLocation>
</comment>
<evidence type="ECO:0000313" key="7">
    <source>
        <dbReference type="EMBL" id="GGA41900.1"/>
    </source>
</evidence>
<keyword evidence="2 5" id="KW-0812">Transmembrane</keyword>
<dbReference type="PROSITE" id="PS50928">
    <property type="entry name" value="ABC_TM1"/>
    <property type="match status" value="1"/>
</dbReference>
<dbReference type="InterPro" id="IPR000515">
    <property type="entry name" value="MetI-like"/>
</dbReference>
<evidence type="ECO:0000256" key="1">
    <source>
        <dbReference type="ARBA" id="ARBA00004651"/>
    </source>
</evidence>
<comment type="similarity">
    <text evidence="5">Belongs to the binding-protein-dependent transport system permease family.</text>
</comment>
<protein>
    <submittedName>
        <fullName evidence="7">ABC transporter permease</fullName>
    </submittedName>
</protein>
<feature type="transmembrane region" description="Helical" evidence="5">
    <location>
        <begin position="27"/>
        <end position="47"/>
    </location>
</feature>
<sequence>MAGHPSRTGEGIAVYMKDYLVFVLKRLMQLAAVVFAGISAAFFITHLSPISPVETIIGRVAGQSSFSPEAIQALRETLTALFGTDLPLHEKYLNFWLRFVVGDLGPSLIAFPTPAMRLVMLALPWTVGLLVTAIVMSWIIGNMLGGLAGYYQNNRFLKAFGVVAMGVQPIPYYIVAFLLVIIFGYFWPVLPISGGFSMNVRPGFTAEFIFSVLHHAILPATSLVIVGMGVSFLGMRALVSNIVTEDYVTYAELAGVKTERVVFFYVIRNAMVPQLTGLAMALGGIFSGTIITEQVFGYPGLGSLLVRAVNGGDTTVVLAVSSMAVIAVATAIFIIDLLHPLLDPRVKVK</sequence>
<dbReference type="PANTHER" id="PTHR43376">
    <property type="entry name" value="OLIGOPEPTIDE TRANSPORT SYSTEM PERMEASE PROTEIN"/>
    <property type="match status" value="1"/>
</dbReference>
<dbReference type="PANTHER" id="PTHR43376:SF1">
    <property type="entry name" value="OLIGOPEPTIDE TRANSPORT SYSTEM PERMEASE PROTEIN"/>
    <property type="match status" value="1"/>
</dbReference>
<feature type="transmembrane region" description="Helical" evidence="5">
    <location>
        <begin position="125"/>
        <end position="150"/>
    </location>
</feature>
<name>A0A916VVI4_9HYPH</name>
<keyword evidence="4 5" id="KW-0472">Membrane</keyword>
<evidence type="ECO:0000256" key="2">
    <source>
        <dbReference type="ARBA" id="ARBA00022692"/>
    </source>
</evidence>
<comment type="caution">
    <text evidence="7">The sequence shown here is derived from an EMBL/GenBank/DDBJ whole genome shotgun (WGS) entry which is preliminary data.</text>
</comment>
<dbReference type="AlphaFoldDB" id="A0A916VVI4"/>
<feature type="transmembrane region" description="Helical" evidence="5">
    <location>
        <begin position="316"/>
        <end position="339"/>
    </location>
</feature>
<evidence type="ECO:0000259" key="6">
    <source>
        <dbReference type="PROSITE" id="PS50928"/>
    </source>
</evidence>
<feature type="domain" description="ABC transmembrane type-1" evidence="6">
    <location>
        <begin position="123"/>
        <end position="339"/>
    </location>
</feature>
<evidence type="ECO:0000313" key="8">
    <source>
        <dbReference type="Proteomes" id="UP000596977"/>
    </source>
</evidence>
<dbReference type="InterPro" id="IPR035906">
    <property type="entry name" value="MetI-like_sf"/>
</dbReference>
<keyword evidence="5" id="KW-0813">Transport</keyword>
<evidence type="ECO:0000256" key="5">
    <source>
        <dbReference type="RuleBase" id="RU363032"/>
    </source>
</evidence>
<dbReference type="GO" id="GO:0055085">
    <property type="term" value="P:transmembrane transport"/>
    <property type="evidence" value="ECO:0007669"/>
    <property type="project" value="InterPro"/>
</dbReference>
<keyword evidence="3 5" id="KW-1133">Transmembrane helix</keyword>
<dbReference type="Gene3D" id="1.10.3720.10">
    <property type="entry name" value="MetI-like"/>
    <property type="match status" value="1"/>
</dbReference>
<dbReference type="CDD" id="cd06261">
    <property type="entry name" value="TM_PBP2"/>
    <property type="match status" value="1"/>
</dbReference>
<organism evidence="7 8">
    <name type="scientific">Pelagibacterium lentulum</name>
    <dbReference type="NCBI Taxonomy" id="2029865"/>
    <lineage>
        <taxon>Bacteria</taxon>
        <taxon>Pseudomonadati</taxon>
        <taxon>Pseudomonadota</taxon>
        <taxon>Alphaproteobacteria</taxon>
        <taxon>Hyphomicrobiales</taxon>
        <taxon>Devosiaceae</taxon>
        <taxon>Pelagibacterium</taxon>
    </lineage>
</organism>
<feature type="transmembrane region" description="Helical" evidence="5">
    <location>
        <begin position="208"/>
        <end position="233"/>
    </location>
</feature>
<dbReference type="Pfam" id="PF00528">
    <property type="entry name" value="BPD_transp_1"/>
    <property type="match status" value="1"/>
</dbReference>
<feature type="transmembrane region" description="Helical" evidence="5">
    <location>
        <begin position="170"/>
        <end position="188"/>
    </location>
</feature>
<reference evidence="7 8" key="1">
    <citation type="journal article" date="2014" name="Int. J. Syst. Evol. Microbiol.">
        <title>Complete genome sequence of Corynebacterium casei LMG S-19264T (=DSM 44701T), isolated from a smear-ripened cheese.</title>
        <authorList>
            <consortium name="US DOE Joint Genome Institute (JGI-PGF)"/>
            <person name="Walter F."/>
            <person name="Albersmeier A."/>
            <person name="Kalinowski J."/>
            <person name="Ruckert C."/>
        </authorList>
    </citation>
    <scope>NUCLEOTIDE SEQUENCE [LARGE SCALE GENOMIC DNA]</scope>
    <source>
        <strain evidence="7 8">CGMCC 1.15896</strain>
    </source>
</reference>
<gene>
    <name evidence="7" type="ORF">GCM10011499_09440</name>
</gene>
<proteinExistence type="inferred from homology"/>
<feature type="transmembrane region" description="Helical" evidence="5">
    <location>
        <begin position="275"/>
        <end position="296"/>
    </location>
</feature>
<accession>A0A916VVI4</accession>
<evidence type="ECO:0000256" key="4">
    <source>
        <dbReference type="ARBA" id="ARBA00023136"/>
    </source>
</evidence>
<keyword evidence="8" id="KW-1185">Reference proteome</keyword>